<accession>A0A510UN19</accession>
<organism evidence="1 2">
    <name type="scientific">Aliivibrio fischeri</name>
    <name type="common">Vibrio fischeri</name>
    <dbReference type="NCBI Taxonomy" id="668"/>
    <lineage>
        <taxon>Bacteria</taxon>
        <taxon>Pseudomonadati</taxon>
        <taxon>Pseudomonadota</taxon>
        <taxon>Gammaproteobacteria</taxon>
        <taxon>Vibrionales</taxon>
        <taxon>Vibrionaceae</taxon>
        <taxon>Aliivibrio</taxon>
    </lineage>
</organism>
<evidence type="ECO:0000313" key="2">
    <source>
        <dbReference type="Proteomes" id="UP000321787"/>
    </source>
</evidence>
<dbReference type="AlphaFoldDB" id="A0A510UN19"/>
<sequence>MLMIIAMDNLSDNISLQENNLSRIGWISEIHQGNHRLKIDFEGNPFGQPIWGIIGRAFTREEICIAIDNQLDCRINFLAGDLSLPILVDIYFSLLGQESLILNAKRIILEGSEEVIISSGDAKTIFKARNGSVQTTASHISSSSEKQHKIQGKIITLN</sequence>
<gene>
    <name evidence="1" type="ORF">AFI02nite_41080</name>
</gene>
<name>A0A510UN19_ALIFS</name>
<reference evidence="1 2" key="1">
    <citation type="submission" date="2019-07" db="EMBL/GenBank/DDBJ databases">
        <title>Whole genome shotgun sequence of Aliivibrio fischeri NBRC 101058.</title>
        <authorList>
            <person name="Hosoyama A."/>
            <person name="Uohara A."/>
            <person name="Ohji S."/>
            <person name="Ichikawa N."/>
        </authorList>
    </citation>
    <scope>NUCLEOTIDE SEQUENCE [LARGE SCALE GENOMIC DNA]</scope>
    <source>
        <strain evidence="1 2">NBRC 101058</strain>
    </source>
</reference>
<proteinExistence type="predicted"/>
<dbReference type="RefSeq" id="WP_307723894.1">
    <property type="nucleotide sequence ID" value="NZ_BJTZ01000060.1"/>
</dbReference>
<comment type="caution">
    <text evidence="1">The sequence shown here is derived from an EMBL/GenBank/DDBJ whole genome shotgun (WGS) entry which is preliminary data.</text>
</comment>
<dbReference type="Proteomes" id="UP000321787">
    <property type="component" value="Unassembled WGS sequence"/>
</dbReference>
<protein>
    <submittedName>
        <fullName evidence="1">Uncharacterized protein</fullName>
    </submittedName>
</protein>
<evidence type="ECO:0000313" key="1">
    <source>
        <dbReference type="EMBL" id="GEK16072.1"/>
    </source>
</evidence>
<dbReference type="EMBL" id="BJTZ01000060">
    <property type="protein sequence ID" value="GEK16072.1"/>
    <property type="molecule type" value="Genomic_DNA"/>
</dbReference>